<comment type="caution">
    <text evidence="2">The sequence shown here is derived from an EMBL/GenBank/DDBJ whole genome shotgun (WGS) entry which is preliminary data.</text>
</comment>
<evidence type="ECO:0000313" key="2">
    <source>
        <dbReference type="EMBL" id="RRT60384.1"/>
    </source>
</evidence>
<dbReference type="AlphaFoldDB" id="A0A426Z8Q3"/>
<accession>A0A426Z8Q3</accession>
<dbReference type="EMBL" id="AMZH03007809">
    <property type="protein sequence ID" value="RRT60384.1"/>
    <property type="molecule type" value="Genomic_DNA"/>
</dbReference>
<reference evidence="2 3" key="1">
    <citation type="journal article" date="2014" name="Agronomy (Basel)">
        <title>A Draft Genome Sequence for Ensete ventricosum, the Drought-Tolerant Tree Against Hunger.</title>
        <authorList>
            <person name="Harrison J."/>
            <person name="Moore K.A."/>
            <person name="Paszkiewicz K."/>
            <person name="Jones T."/>
            <person name="Grant M."/>
            <person name="Ambacheew D."/>
            <person name="Muzemil S."/>
            <person name="Studholme D.J."/>
        </authorList>
    </citation>
    <scope>NUCLEOTIDE SEQUENCE [LARGE SCALE GENOMIC DNA]</scope>
</reference>
<name>A0A426Z8Q3_ENSVE</name>
<proteinExistence type="predicted"/>
<feature type="region of interest" description="Disordered" evidence="1">
    <location>
        <begin position="47"/>
        <end position="91"/>
    </location>
</feature>
<sequence>MAGVRRRVSVSVLLRSISHSTCTSSYSHVLTSFLSFLSPANRTKITSPSQLDVTRPSRRTRDRDLTAPSDAEPGGDADLNSPHGKHDHLLPPVLHRSQSSIERTLLFSISPPPSLPPPIYDARERDDRCLRRLLPTAPPSANVCRHSSVVSPFVVAVSCDGPTAASDLLARASPIRFSRLLLTCFCPDSDERPRHLHYWFLPIGYE</sequence>
<evidence type="ECO:0000313" key="3">
    <source>
        <dbReference type="Proteomes" id="UP000287651"/>
    </source>
</evidence>
<dbReference type="Proteomes" id="UP000287651">
    <property type="component" value="Unassembled WGS sequence"/>
</dbReference>
<evidence type="ECO:0000256" key="1">
    <source>
        <dbReference type="SAM" id="MobiDB-lite"/>
    </source>
</evidence>
<organism evidence="2 3">
    <name type="scientific">Ensete ventricosum</name>
    <name type="common">Abyssinian banana</name>
    <name type="synonym">Musa ensete</name>
    <dbReference type="NCBI Taxonomy" id="4639"/>
    <lineage>
        <taxon>Eukaryota</taxon>
        <taxon>Viridiplantae</taxon>
        <taxon>Streptophyta</taxon>
        <taxon>Embryophyta</taxon>
        <taxon>Tracheophyta</taxon>
        <taxon>Spermatophyta</taxon>
        <taxon>Magnoliopsida</taxon>
        <taxon>Liliopsida</taxon>
        <taxon>Zingiberales</taxon>
        <taxon>Musaceae</taxon>
        <taxon>Ensete</taxon>
    </lineage>
</organism>
<gene>
    <name evidence="2" type="ORF">B296_00025962</name>
</gene>
<protein>
    <submittedName>
        <fullName evidence="2">Uncharacterized protein</fullName>
    </submittedName>
</protein>